<name>F2DB24_HORVV</name>
<accession>F2DB24</accession>
<evidence type="ECO:0000313" key="1">
    <source>
        <dbReference type="EMBL" id="BAJ92295.1"/>
    </source>
</evidence>
<proteinExistence type="evidence at transcript level"/>
<dbReference type="AlphaFoldDB" id="F2DB24"/>
<protein>
    <submittedName>
        <fullName evidence="1">Predicted protein</fullName>
    </submittedName>
</protein>
<dbReference type="EMBL" id="AK361088">
    <property type="protein sequence ID" value="BAJ92295.1"/>
    <property type="molecule type" value="mRNA"/>
</dbReference>
<reference evidence="1" key="1">
    <citation type="journal article" date="2011" name="Plant Physiol.">
        <title>Comprehensive sequence analysis of 24,783 barley full-length cDNAs derived from 12 clone libraries.</title>
        <authorList>
            <person name="Matsumoto T."/>
            <person name="Tanaka T."/>
            <person name="Sakai H."/>
            <person name="Amano N."/>
            <person name="Kanamori H."/>
            <person name="Kurita K."/>
            <person name="Kikuta A."/>
            <person name="Kamiya K."/>
            <person name="Yamamoto M."/>
            <person name="Ikawa H."/>
            <person name="Fujii N."/>
            <person name="Hori K."/>
            <person name="Itoh T."/>
            <person name="Sato K."/>
        </authorList>
    </citation>
    <scope>NUCLEOTIDE SEQUENCE</scope>
</reference>
<organism evidence="1">
    <name type="scientific">Hordeum vulgare subsp. vulgare</name>
    <name type="common">Domesticated barley</name>
    <dbReference type="NCBI Taxonomy" id="112509"/>
    <lineage>
        <taxon>Eukaryota</taxon>
        <taxon>Viridiplantae</taxon>
        <taxon>Streptophyta</taxon>
        <taxon>Embryophyta</taxon>
        <taxon>Tracheophyta</taxon>
        <taxon>Spermatophyta</taxon>
        <taxon>Magnoliopsida</taxon>
        <taxon>Liliopsida</taxon>
        <taxon>Poales</taxon>
        <taxon>Poaceae</taxon>
        <taxon>BOP clade</taxon>
        <taxon>Pooideae</taxon>
        <taxon>Triticodae</taxon>
        <taxon>Triticeae</taxon>
        <taxon>Hordeinae</taxon>
        <taxon>Hordeum</taxon>
    </lineage>
</organism>
<sequence length="48" mass="5330">MPRRKSPPLARGPHVAASHRFICRSLMQPWPRAIPSSPSGCGGLRRRP</sequence>